<organism evidence="1 2">
    <name type="scientific">Arabis nemorensis</name>
    <dbReference type="NCBI Taxonomy" id="586526"/>
    <lineage>
        <taxon>Eukaryota</taxon>
        <taxon>Viridiplantae</taxon>
        <taxon>Streptophyta</taxon>
        <taxon>Embryophyta</taxon>
        <taxon>Tracheophyta</taxon>
        <taxon>Spermatophyta</taxon>
        <taxon>Magnoliopsida</taxon>
        <taxon>eudicotyledons</taxon>
        <taxon>Gunneridae</taxon>
        <taxon>Pentapetalae</taxon>
        <taxon>rosids</taxon>
        <taxon>malvids</taxon>
        <taxon>Brassicales</taxon>
        <taxon>Brassicaceae</taxon>
        <taxon>Arabideae</taxon>
        <taxon>Arabis</taxon>
    </lineage>
</organism>
<keyword evidence="2" id="KW-1185">Reference proteome</keyword>
<dbReference type="Proteomes" id="UP000489600">
    <property type="component" value="Unassembled WGS sequence"/>
</dbReference>
<dbReference type="AlphaFoldDB" id="A0A565CR65"/>
<sequence length="65" mass="7646">MRSKEIRRDYVVDVKGYLSKERGLQELELDGSVLNQKFIKIVEGSPKSTLSRFSWKEEEVVKKEE</sequence>
<evidence type="ECO:0000313" key="2">
    <source>
        <dbReference type="Proteomes" id="UP000489600"/>
    </source>
</evidence>
<comment type="caution">
    <text evidence="1">The sequence shown here is derived from an EMBL/GenBank/DDBJ whole genome shotgun (WGS) entry which is preliminary data.</text>
</comment>
<dbReference type="EMBL" id="CABITT030000008">
    <property type="protein sequence ID" value="VVB16107.1"/>
    <property type="molecule type" value="Genomic_DNA"/>
</dbReference>
<evidence type="ECO:0000313" key="1">
    <source>
        <dbReference type="EMBL" id="VVB16107.1"/>
    </source>
</evidence>
<proteinExistence type="predicted"/>
<protein>
    <submittedName>
        <fullName evidence="1">Uncharacterized protein</fullName>
    </submittedName>
</protein>
<gene>
    <name evidence="1" type="ORF">ANE_LOCUS26551</name>
</gene>
<name>A0A565CR65_9BRAS</name>
<reference evidence="1" key="1">
    <citation type="submission" date="2019-07" db="EMBL/GenBank/DDBJ databases">
        <authorList>
            <person name="Dittberner H."/>
        </authorList>
    </citation>
    <scope>NUCLEOTIDE SEQUENCE [LARGE SCALE GENOMIC DNA]</scope>
</reference>
<accession>A0A565CR65</accession>